<dbReference type="PROSITE" id="PS00552">
    <property type="entry name" value="HTH_MERR_1"/>
    <property type="match status" value="1"/>
</dbReference>
<dbReference type="GO" id="GO:0003700">
    <property type="term" value="F:DNA-binding transcription factor activity"/>
    <property type="evidence" value="ECO:0007669"/>
    <property type="project" value="InterPro"/>
</dbReference>
<organism evidence="3 4">
    <name type="scientific">Natronospirillum operosum</name>
    <dbReference type="NCBI Taxonomy" id="2759953"/>
    <lineage>
        <taxon>Bacteria</taxon>
        <taxon>Pseudomonadati</taxon>
        <taxon>Pseudomonadota</taxon>
        <taxon>Gammaproteobacteria</taxon>
        <taxon>Oceanospirillales</taxon>
        <taxon>Natronospirillaceae</taxon>
        <taxon>Natronospirillum</taxon>
    </lineage>
</organism>
<dbReference type="OrthoDB" id="5296483at2"/>
<evidence type="ECO:0000313" key="3">
    <source>
        <dbReference type="EMBL" id="TGG95454.1"/>
    </source>
</evidence>
<keyword evidence="4" id="KW-1185">Reference proteome</keyword>
<dbReference type="EMBL" id="SRMF01000001">
    <property type="protein sequence ID" value="TGG95454.1"/>
    <property type="molecule type" value="Genomic_DNA"/>
</dbReference>
<gene>
    <name evidence="3" type="ORF">E4656_03245</name>
</gene>
<name>A0A4Z0WCA8_9GAMM</name>
<dbReference type="PRINTS" id="PR00040">
    <property type="entry name" value="HTHMERR"/>
</dbReference>
<dbReference type="InterPro" id="IPR000551">
    <property type="entry name" value="MerR-type_HTH_dom"/>
</dbReference>
<evidence type="ECO:0000256" key="1">
    <source>
        <dbReference type="ARBA" id="ARBA00023125"/>
    </source>
</evidence>
<dbReference type="PANTHER" id="PTHR30204">
    <property type="entry name" value="REDOX-CYCLING DRUG-SENSING TRANSCRIPTIONAL ACTIVATOR SOXR"/>
    <property type="match status" value="1"/>
</dbReference>
<dbReference type="PANTHER" id="PTHR30204:SF97">
    <property type="entry name" value="MERR FAMILY REGULATORY PROTEIN"/>
    <property type="match status" value="1"/>
</dbReference>
<evidence type="ECO:0000259" key="2">
    <source>
        <dbReference type="PROSITE" id="PS50937"/>
    </source>
</evidence>
<dbReference type="GO" id="GO:0003677">
    <property type="term" value="F:DNA binding"/>
    <property type="evidence" value="ECO:0007669"/>
    <property type="project" value="UniProtKB-KW"/>
</dbReference>
<dbReference type="SMART" id="SM00422">
    <property type="entry name" value="HTH_MERR"/>
    <property type="match status" value="1"/>
</dbReference>
<keyword evidence="1" id="KW-0238">DNA-binding</keyword>
<dbReference type="InterPro" id="IPR047057">
    <property type="entry name" value="MerR_fam"/>
</dbReference>
<evidence type="ECO:0000313" key="4">
    <source>
        <dbReference type="Proteomes" id="UP000297475"/>
    </source>
</evidence>
<sequence>MNIGAFSRRTGVSIRLLRYYEEKGLLTPSRQPNGYRVYREGDINVVRQIRSLLAAGLSTEVIAELLPCVCEEKEKVVLCAEMAEDLRVERVRIERQIETLMASRDLLDEVIAAAR</sequence>
<feature type="domain" description="HTH merR-type" evidence="2">
    <location>
        <begin position="1"/>
        <end position="68"/>
    </location>
</feature>
<dbReference type="Proteomes" id="UP000297475">
    <property type="component" value="Unassembled WGS sequence"/>
</dbReference>
<accession>A0A4Z0WCA8</accession>
<comment type="caution">
    <text evidence="3">The sequence shown here is derived from an EMBL/GenBank/DDBJ whole genome shotgun (WGS) entry which is preliminary data.</text>
</comment>
<dbReference type="SUPFAM" id="SSF46955">
    <property type="entry name" value="Putative DNA-binding domain"/>
    <property type="match status" value="1"/>
</dbReference>
<dbReference type="Pfam" id="PF13411">
    <property type="entry name" value="MerR_1"/>
    <property type="match status" value="1"/>
</dbReference>
<dbReference type="Gene3D" id="1.10.1660.10">
    <property type="match status" value="1"/>
</dbReference>
<protein>
    <submittedName>
        <fullName evidence="3">MerR family transcriptional regulator</fullName>
    </submittedName>
</protein>
<dbReference type="RefSeq" id="WP_135481138.1">
    <property type="nucleotide sequence ID" value="NZ_SRMF01000001.1"/>
</dbReference>
<dbReference type="PROSITE" id="PS50937">
    <property type="entry name" value="HTH_MERR_2"/>
    <property type="match status" value="1"/>
</dbReference>
<reference evidence="3 4" key="1">
    <citation type="submission" date="2019-04" db="EMBL/GenBank/DDBJ databases">
        <title>Natronospirillum operosus gen. nov., sp. nov., a haloalkaliphilic satellite isolated from decaying biomass of laboratory culture of cyanobacterium Geitlerinema sp. and proposal of Natronospirillaceae fam. nov. and Saccharospirillaceae fam. nov.</title>
        <authorList>
            <person name="Kevbrin V."/>
            <person name="Boltyanskaya Y."/>
            <person name="Koziaeva V."/>
            <person name="Grouzdev D.S."/>
            <person name="Park M."/>
            <person name="Cho J."/>
        </authorList>
    </citation>
    <scope>NUCLEOTIDE SEQUENCE [LARGE SCALE GENOMIC DNA]</scope>
    <source>
        <strain evidence="3 4">G-116</strain>
    </source>
</reference>
<dbReference type="CDD" id="cd01282">
    <property type="entry name" value="HTH_MerR-like_sg3"/>
    <property type="match status" value="1"/>
</dbReference>
<dbReference type="AlphaFoldDB" id="A0A4Z0WCA8"/>
<proteinExistence type="predicted"/>
<dbReference type="InterPro" id="IPR009061">
    <property type="entry name" value="DNA-bd_dom_put_sf"/>
</dbReference>